<protein>
    <submittedName>
        <fullName evidence="3">Uncharacterized mitochondrial protein AtMg00860-like</fullName>
    </submittedName>
</protein>
<dbReference type="Gene3D" id="3.30.70.270">
    <property type="match status" value="1"/>
</dbReference>
<evidence type="ECO:0000256" key="1">
    <source>
        <dbReference type="ARBA" id="ARBA00023268"/>
    </source>
</evidence>
<dbReference type="GO" id="GO:0003824">
    <property type="term" value="F:catalytic activity"/>
    <property type="evidence" value="ECO:0007669"/>
    <property type="project" value="UniProtKB-KW"/>
</dbReference>
<dbReference type="FunFam" id="3.30.70.270:FF:000020">
    <property type="entry name" value="Transposon Tf2-6 polyprotein-like Protein"/>
    <property type="match status" value="1"/>
</dbReference>
<name>A0A1S3YPT5_TOBAC</name>
<dbReference type="PaxDb" id="4097-A0A1S3YPT5"/>
<dbReference type="OrthoDB" id="415724at2759"/>
<dbReference type="SUPFAM" id="SSF56672">
    <property type="entry name" value="DNA/RNA polymerases"/>
    <property type="match status" value="1"/>
</dbReference>
<dbReference type="InterPro" id="IPR043128">
    <property type="entry name" value="Rev_trsase/Diguanyl_cyclase"/>
</dbReference>
<keyword evidence="1" id="KW-0511">Multifunctional enzyme</keyword>
<accession>A0A1S3YPT5</accession>
<gene>
    <name evidence="3" type="primary">LOC107778395</name>
</gene>
<dbReference type="Pfam" id="PF17919">
    <property type="entry name" value="RT_RNaseH_2"/>
    <property type="match status" value="1"/>
</dbReference>
<feature type="domain" description="Reverse transcriptase/retrotransposon-derived protein RNase H-like" evidence="2">
    <location>
        <begin position="71"/>
        <end position="144"/>
    </location>
</feature>
<proteinExistence type="predicted"/>
<organism evidence="3">
    <name type="scientific">Nicotiana tabacum</name>
    <name type="common">Common tobacco</name>
    <dbReference type="NCBI Taxonomy" id="4097"/>
    <lineage>
        <taxon>Eukaryota</taxon>
        <taxon>Viridiplantae</taxon>
        <taxon>Streptophyta</taxon>
        <taxon>Embryophyta</taxon>
        <taxon>Tracheophyta</taxon>
        <taxon>Spermatophyta</taxon>
        <taxon>Magnoliopsida</taxon>
        <taxon>eudicotyledons</taxon>
        <taxon>Gunneridae</taxon>
        <taxon>Pentapetalae</taxon>
        <taxon>asterids</taxon>
        <taxon>lamiids</taxon>
        <taxon>Solanales</taxon>
        <taxon>Solanaceae</taxon>
        <taxon>Nicotianoideae</taxon>
        <taxon>Nicotianeae</taxon>
        <taxon>Nicotiana</taxon>
    </lineage>
</organism>
<dbReference type="AlphaFoldDB" id="A0A1S3YPT5"/>
<dbReference type="RefSeq" id="XP_016454133.1">
    <property type="nucleotide sequence ID" value="XM_016598647.1"/>
</dbReference>
<dbReference type="InterPro" id="IPR041577">
    <property type="entry name" value="RT_RNaseH_2"/>
</dbReference>
<dbReference type="PANTHER" id="PTHR37984:SF5">
    <property type="entry name" value="PROTEIN NYNRIN-LIKE"/>
    <property type="match status" value="1"/>
</dbReference>
<dbReference type="KEGG" id="nta:107778395"/>
<dbReference type="SMR" id="A0A1S3YPT5"/>
<dbReference type="STRING" id="4097.A0A1S3YPT5"/>
<evidence type="ECO:0000313" key="3">
    <source>
        <dbReference type="RefSeq" id="XP_016454133.1"/>
    </source>
</evidence>
<sequence length="160" mass="17903">MAFLGHIVLGEGMKVDCQKVEVAKNFPRPTTLTEVRSFLGLVVYYQRFVKTFSSIAAPLAKLTHKAAEFWWADGCEKNFQELKGRLTSASVLTLPEGPKGYVIYCDASRLGLGGILMQHKRAVAYSSRQLRKHKQNYRPGASNCYICLQNMAPLLVWSAC</sequence>
<evidence type="ECO:0000259" key="2">
    <source>
        <dbReference type="Pfam" id="PF17919"/>
    </source>
</evidence>
<dbReference type="InterPro" id="IPR043502">
    <property type="entry name" value="DNA/RNA_pol_sf"/>
</dbReference>
<dbReference type="InterPro" id="IPR050951">
    <property type="entry name" value="Retrovirus_Pol_polyprotein"/>
</dbReference>
<dbReference type="OMA" id="QPKSECE"/>
<dbReference type="PANTHER" id="PTHR37984">
    <property type="entry name" value="PROTEIN CBG26694"/>
    <property type="match status" value="1"/>
</dbReference>
<reference evidence="3" key="1">
    <citation type="submission" date="2025-08" db="UniProtKB">
        <authorList>
            <consortium name="RefSeq"/>
        </authorList>
    </citation>
    <scope>IDENTIFICATION</scope>
</reference>